<feature type="transmembrane region" description="Helical" evidence="2">
    <location>
        <begin position="146"/>
        <end position="166"/>
    </location>
</feature>
<accession>A0A813HSJ3</accession>
<dbReference type="PANTHER" id="PTHR11878:SF65">
    <property type="entry name" value="NA_CA-EXCHANGE PROTEIN, ISOFORM G"/>
    <property type="match status" value="1"/>
</dbReference>
<proteinExistence type="predicted"/>
<dbReference type="InterPro" id="IPR038081">
    <property type="entry name" value="CalX-like_sf"/>
</dbReference>
<dbReference type="Proteomes" id="UP000654075">
    <property type="component" value="Unassembled WGS sequence"/>
</dbReference>
<dbReference type="AlphaFoldDB" id="A0A813HSJ3"/>
<dbReference type="GO" id="GO:0098703">
    <property type="term" value="P:calcium ion import across plasma membrane"/>
    <property type="evidence" value="ECO:0007669"/>
    <property type="project" value="TreeGrafter"/>
</dbReference>
<feature type="non-terminal residue" evidence="3">
    <location>
        <position position="169"/>
    </location>
</feature>
<dbReference type="GO" id="GO:0016020">
    <property type="term" value="C:membrane"/>
    <property type="evidence" value="ECO:0007669"/>
    <property type="project" value="TreeGrafter"/>
</dbReference>
<dbReference type="SUPFAM" id="SSF141072">
    <property type="entry name" value="CalX-like"/>
    <property type="match status" value="1"/>
</dbReference>
<evidence type="ECO:0000256" key="1">
    <source>
        <dbReference type="ARBA" id="ARBA00023065"/>
    </source>
</evidence>
<keyword evidence="2" id="KW-1133">Transmembrane helix</keyword>
<keyword evidence="2" id="KW-0812">Transmembrane</keyword>
<protein>
    <submittedName>
        <fullName evidence="3">Uncharacterized protein</fullName>
    </submittedName>
</protein>
<organism evidence="3 4">
    <name type="scientific">Polarella glacialis</name>
    <name type="common">Dinoflagellate</name>
    <dbReference type="NCBI Taxonomy" id="89957"/>
    <lineage>
        <taxon>Eukaryota</taxon>
        <taxon>Sar</taxon>
        <taxon>Alveolata</taxon>
        <taxon>Dinophyceae</taxon>
        <taxon>Suessiales</taxon>
        <taxon>Suessiaceae</taxon>
        <taxon>Polarella</taxon>
    </lineage>
</organism>
<keyword evidence="4" id="KW-1185">Reference proteome</keyword>
<reference evidence="3" key="1">
    <citation type="submission" date="2021-02" db="EMBL/GenBank/DDBJ databases">
        <authorList>
            <person name="Dougan E. K."/>
            <person name="Rhodes N."/>
            <person name="Thang M."/>
            <person name="Chan C."/>
        </authorList>
    </citation>
    <scope>NUCLEOTIDE SEQUENCE</scope>
</reference>
<comment type="caution">
    <text evidence="3">The sequence shown here is derived from an EMBL/GenBank/DDBJ whole genome shotgun (WGS) entry which is preliminary data.</text>
</comment>
<keyword evidence="1" id="KW-0813">Transport</keyword>
<name>A0A813HSJ3_POLGL</name>
<dbReference type="GO" id="GO:0005432">
    <property type="term" value="F:calcium:sodium antiporter activity"/>
    <property type="evidence" value="ECO:0007669"/>
    <property type="project" value="TreeGrafter"/>
</dbReference>
<feature type="non-terminal residue" evidence="3">
    <location>
        <position position="1"/>
    </location>
</feature>
<evidence type="ECO:0000313" key="3">
    <source>
        <dbReference type="EMBL" id="CAE8640478.1"/>
    </source>
</evidence>
<gene>
    <name evidence="3" type="ORF">PGLA1383_LOCUS55329</name>
</gene>
<sequence>LDFLRAEGIVRLDHGQLSAEIELTVCGKGRYEVKEEFRLVLSDATGGAKFDHTTDGGLDSCVAHIVILPDEGSKTRVDRMMNILAVDWHKAELGHANWKDQFTAALLVNGGDSEADPPTAFDWAMHVTVLPFKLLFATIPPTDYCGGWLCFVCALSMIGLVTALIGDLA</sequence>
<dbReference type="InterPro" id="IPR051171">
    <property type="entry name" value="CaCA"/>
</dbReference>
<evidence type="ECO:0000313" key="4">
    <source>
        <dbReference type="Proteomes" id="UP000654075"/>
    </source>
</evidence>
<dbReference type="PANTHER" id="PTHR11878">
    <property type="entry name" value="SODIUM/CALCIUM EXCHANGER"/>
    <property type="match status" value="1"/>
</dbReference>
<evidence type="ECO:0000256" key="2">
    <source>
        <dbReference type="SAM" id="Phobius"/>
    </source>
</evidence>
<keyword evidence="1" id="KW-0406">Ion transport</keyword>
<keyword evidence="2" id="KW-0472">Membrane</keyword>
<dbReference type="EMBL" id="CAJNNV010032603">
    <property type="protein sequence ID" value="CAE8640478.1"/>
    <property type="molecule type" value="Genomic_DNA"/>
</dbReference>
<dbReference type="OrthoDB" id="418484at2759"/>